<dbReference type="InterPro" id="IPR011635">
    <property type="entry name" value="CARDB"/>
</dbReference>
<dbReference type="Pfam" id="PF07705">
    <property type="entry name" value="CARDB"/>
    <property type="match status" value="1"/>
</dbReference>
<dbReference type="InterPro" id="IPR013783">
    <property type="entry name" value="Ig-like_fold"/>
</dbReference>
<dbReference type="Proteomes" id="UP000029084">
    <property type="component" value="Chromosome"/>
</dbReference>
<dbReference type="EMBL" id="CP012176">
    <property type="protein sequence ID" value="AKV82583.1"/>
    <property type="molecule type" value="Genomic_DNA"/>
</dbReference>
<evidence type="ECO:0000313" key="15">
    <source>
        <dbReference type="Proteomes" id="UP000068832"/>
    </source>
</evidence>
<keyword evidence="2" id="KW-0812">Transmembrane</keyword>
<evidence type="ECO:0000313" key="12">
    <source>
        <dbReference type="Proteomes" id="UP000061362"/>
    </source>
</evidence>
<evidence type="ECO:0000256" key="1">
    <source>
        <dbReference type="SAM" id="MobiDB-lite"/>
    </source>
</evidence>
<reference evidence="4 10" key="1">
    <citation type="journal article" date="2014" name="J. Bacteriol.">
        <title>Role of an Archaeal PitA Transporter in the Copper and Arsenic Resistance of Metallosphaera sedula, an Extreme Thermoacidophile.</title>
        <authorList>
            <person name="McCarthy S."/>
            <person name="Ai C."/>
            <person name="Wheaton G."/>
            <person name="Tevatia R."/>
            <person name="Eckrich V."/>
            <person name="Kelly R."/>
            <person name="Blum P."/>
        </authorList>
    </citation>
    <scope>NUCLEOTIDE SEQUENCE [LARGE SCALE GENOMIC DNA]</scope>
    <source>
        <strain evidence="4 10">CuR1</strain>
    </source>
</reference>
<dbReference type="Proteomes" id="UP000062398">
    <property type="component" value="Chromosome"/>
</dbReference>
<evidence type="ECO:0000313" key="7">
    <source>
        <dbReference type="EMBL" id="AKV78092.1"/>
    </source>
</evidence>
<dbReference type="Proteomes" id="UP000068832">
    <property type="component" value="Chromosome"/>
</dbReference>
<dbReference type="EMBL" id="CP012172">
    <property type="protein sequence ID" value="AKV73602.1"/>
    <property type="molecule type" value="Genomic_DNA"/>
</dbReference>
<proteinExistence type="predicted"/>
<evidence type="ECO:0000313" key="4">
    <source>
        <dbReference type="EMBL" id="AIM26622.1"/>
    </source>
</evidence>
<evidence type="ECO:0000313" key="13">
    <source>
        <dbReference type="Proteomes" id="UP000062398"/>
    </source>
</evidence>
<protein>
    <recommendedName>
        <fullName evidence="3">CARDB domain-containing protein</fullName>
    </recommendedName>
</protein>
<dbReference type="OMA" id="MSAVTYS"/>
<reference evidence="9 11" key="3">
    <citation type="submission" date="2015-07" db="EMBL/GenBank/DDBJ databases">
        <title>Physiological, transcriptional responses and genome re-sequencing of acid resistant extremely thermoacidophilic Metallosphaera sedula SARC-M1.</title>
        <authorList>
            <person name="Ai C."/>
            <person name="McCarthy S."/>
            <person name="Eckrich V."/>
            <person name="Rudrappa D."/>
            <person name="Qiu G."/>
            <person name="Blum P."/>
        </authorList>
    </citation>
    <scope>NUCLEOTIDE SEQUENCE [LARGE SCALE GENOMIC DNA]</scope>
    <source>
        <strain evidence="9 11">SARC-M1</strain>
    </source>
</reference>
<keyword evidence="2" id="KW-0472">Membrane</keyword>
<dbReference type="AlphaFoldDB" id="A0A088E4E2"/>
<evidence type="ECO:0000313" key="10">
    <source>
        <dbReference type="Proteomes" id="UP000029084"/>
    </source>
</evidence>
<feature type="transmembrane region" description="Helical" evidence="2">
    <location>
        <begin position="468"/>
        <end position="488"/>
    </location>
</feature>
<evidence type="ECO:0000313" key="14">
    <source>
        <dbReference type="Proteomes" id="UP000062475"/>
    </source>
</evidence>
<evidence type="ECO:0000313" key="11">
    <source>
        <dbReference type="Proteomes" id="UP000056255"/>
    </source>
</evidence>
<accession>A0A088E4E2</accession>
<dbReference type="Proteomes" id="UP000062475">
    <property type="component" value="Chromosome"/>
</dbReference>
<feature type="region of interest" description="Disordered" evidence="1">
    <location>
        <begin position="418"/>
        <end position="464"/>
    </location>
</feature>
<evidence type="ECO:0000313" key="8">
    <source>
        <dbReference type="EMBL" id="AKV80337.1"/>
    </source>
</evidence>
<gene>
    <name evidence="4" type="ORF">HA72_0458</name>
    <name evidence="5" type="ORF">MsedA_0471</name>
    <name evidence="6" type="ORF">MsedB_0471</name>
    <name evidence="7" type="ORF">MsedC_0470</name>
    <name evidence="8" type="ORF">MsedD_0471</name>
    <name evidence="9" type="ORF">MsedE_0471</name>
</gene>
<dbReference type="PATRIC" id="fig|43687.5.peg.470"/>
<feature type="compositionally biased region" description="Low complexity" evidence="1">
    <location>
        <begin position="421"/>
        <end position="464"/>
    </location>
</feature>
<sequence precursor="true">MFGIMRQILGSTLLILLLGSFIGLIAGSIGTGASTTQTYNVTFMEHGLPSGTMWSVTFNGQTKNSTSNEIVFQVQGASYSSFSIPNVGNYIPTPSNGQVFVNSSLSINVTFALPFVKLVIVKLVVLQQSTGASVTELQPGTSYVVGVEVQNQGNVNALTEVNETVLYNGKVVTSDVPIASIAPGASETLSFIWTPSTAGIYTFLVNVKANPNISVSETYPLYVGVSPVNVYNVSFVQTGLPAGTQWSVTLNGTTKSSTSNMITFQVPAGTYTYSVQNVTGYLSKDVTGEVTVKNSSVTVQITFLPLVFKPVATLLVSYNGQEVTQLQTNITYDLIVTVKNEGNTSGQGYVLVIASQGSTTVLNKALNYTLKPGQAENFTLLFNLNSTQPLSIKVSTYSLTPKGEVPVYNSSSQFTVVQQPTTTKTTTTNTSTSTTNTTKTTTTNTSTSTTTNTTTPSPKPSSGSSNTLLIVGIVVVVVVIIAVAVIFLKRK</sequence>
<dbReference type="EMBL" id="CP008822">
    <property type="protein sequence ID" value="AIM26622.1"/>
    <property type="molecule type" value="Genomic_DNA"/>
</dbReference>
<dbReference type="Gene3D" id="2.60.40.10">
    <property type="entry name" value="Immunoglobulins"/>
    <property type="match status" value="1"/>
</dbReference>
<dbReference type="EMBL" id="CP012173">
    <property type="protein sequence ID" value="AKV75843.1"/>
    <property type="molecule type" value="Genomic_DNA"/>
</dbReference>
<feature type="domain" description="CARDB" evidence="3">
    <location>
        <begin position="123"/>
        <end position="218"/>
    </location>
</feature>
<dbReference type="EMBL" id="CP012175">
    <property type="protein sequence ID" value="AKV80337.1"/>
    <property type="molecule type" value="Genomic_DNA"/>
</dbReference>
<keyword evidence="2" id="KW-1133">Transmembrane helix</keyword>
<evidence type="ECO:0000259" key="3">
    <source>
        <dbReference type="Pfam" id="PF07705"/>
    </source>
</evidence>
<evidence type="ECO:0000313" key="6">
    <source>
        <dbReference type="EMBL" id="AKV75843.1"/>
    </source>
</evidence>
<dbReference type="EMBL" id="CP012174">
    <property type="protein sequence ID" value="AKV78092.1"/>
    <property type="molecule type" value="Genomic_DNA"/>
</dbReference>
<organism evidence="4 10">
    <name type="scientific">Metallosphaera sedula</name>
    <dbReference type="NCBI Taxonomy" id="43687"/>
    <lineage>
        <taxon>Archaea</taxon>
        <taxon>Thermoproteota</taxon>
        <taxon>Thermoprotei</taxon>
        <taxon>Sulfolobales</taxon>
        <taxon>Sulfolobaceae</taxon>
        <taxon>Metallosphaera</taxon>
    </lineage>
</organism>
<dbReference type="Proteomes" id="UP000056255">
    <property type="component" value="Chromosome"/>
</dbReference>
<evidence type="ECO:0000256" key="2">
    <source>
        <dbReference type="SAM" id="Phobius"/>
    </source>
</evidence>
<reference evidence="12 13" key="2">
    <citation type="journal article" date="2015" name="Genome Announc.">
        <title>Complete Genome Sequences of Evolved Arsenate-Resistant Metallosphaera sedula Strains.</title>
        <authorList>
            <person name="Ai C."/>
            <person name="McCarthy S."/>
            <person name="Schackwitz W."/>
            <person name="Martin J."/>
            <person name="Lipzen A."/>
            <person name="Blum P."/>
        </authorList>
    </citation>
    <scope>NUCLEOTIDE SEQUENCE [LARGE SCALE GENOMIC DNA]</scope>
    <source>
        <strain evidence="7 13">ARS120-1</strain>
        <strain evidence="8 12">ARS120-2</strain>
        <strain evidence="5 15">ARS50-1</strain>
        <strain evidence="6 14">ARS50-2</strain>
    </source>
</reference>
<dbReference type="Proteomes" id="UP000061362">
    <property type="component" value="Chromosome"/>
</dbReference>
<evidence type="ECO:0000313" key="9">
    <source>
        <dbReference type="EMBL" id="AKV82583.1"/>
    </source>
</evidence>
<evidence type="ECO:0000313" key="5">
    <source>
        <dbReference type="EMBL" id="AKV73602.1"/>
    </source>
</evidence>
<name>A0A088E4E2_9CREN</name>